<evidence type="ECO:0000313" key="1">
    <source>
        <dbReference type="EMBL" id="HEF64715.1"/>
    </source>
</evidence>
<organism evidence="1">
    <name type="scientific">Thermomicrobium roseum</name>
    <dbReference type="NCBI Taxonomy" id="500"/>
    <lineage>
        <taxon>Bacteria</taxon>
        <taxon>Pseudomonadati</taxon>
        <taxon>Thermomicrobiota</taxon>
        <taxon>Thermomicrobia</taxon>
        <taxon>Thermomicrobiales</taxon>
        <taxon>Thermomicrobiaceae</taxon>
        <taxon>Thermomicrobium</taxon>
    </lineage>
</organism>
<dbReference type="Gene3D" id="3.30.70.100">
    <property type="match status" value="1"/>
</dbReference>
<sequence>MYATYVMREVQPAMRSGILAKAAKEFWPLLQKAPGFRGFFLVEGPGQQALGIAFWESREDAEAFRATADAWQSTLDSLGSTMIGRGYGDVTEI</sequence>
<accession>A0A7C1X2Q9</accession>
<dbReference type="AlphaFoldDB" id="A0A7C1X2Q9"/>
<dbReference type="EMBL" id="DSJL01000007">
    <property type="protein sequence ID" value="HEF64715.1"/>
    <property type="molecule type" value="Genomic_DNA"/>
</dbReference>
<reference evidence="1" key="1">
    <citation type="journal article" date="2020" name="mSystems">
        <title>Genome- and Community-Level Interaction Insights into Carbon Utilization and Element Cycling Functions of Hydrothermarchaeota in Hydrothermal Sediment.</title>
        <authorList>
            <person name="Zhou Z."/>
            <person name="Liu Y."/>
            <person name="Xu W."/>
            <person name="Pan J."/>
            <person name="Luo Z.H."/>
            <person name="Li M."/>
        </authorList>
    </citation>
    <scope>NUCLEOTIDE SEQUENCE [LARGE SCALE GENOMIC DNA]</scope>
    <source>
        <strain evidence="1">SpSt-222</strain>
    </source>
</reference>
<name>A0A7C1X2Q9_THERO</name>
<gene>
    <name evidence="1" type="ORF">ENP47_03795</name>
</gene>
<dbReference type="InterPro" id="IPR011008">
    <property type="entry name" value="Dimeric_a/b-barrel"/>
</dbReference>
<protein>
    <recommendedName>
        <fullName evidence="2">ABM domain-containing protein</fullName>
    </recommendedName>
</protein>
<proteinExistence type="predicted"/>
<comment type="caution">
    <text evidence="1">The sequence shown here is derived from an EMBL/GenBank/DDBJ whole genome shotgun (WGS) entry which is preliminary data.</text>
</comment>
<evidence type="ECO:0008006" key="2">
    <source>
        <dbReference type="Google" id="ProtNLM"/>
    </source>
</evidence>
<dbReference type="SUPFAM" id="SSF54909">
    <property type="entry name" value="Dimeric alpha+beta barrel"/>
    <property type="match status" value="1"/>
</dbReference>